<protein>
    <recommendedName>
        <fullName evidence="19">DNA polymerase epsilon catalytic subunit</fullName>
        <ecNumber evidence="19">2.7.7.7</ecNumber>
    </recommendedName>
</protein>
<evidence type="ECO:0000256" key="3">
    <source>
        <dbReference type="ARBA" id="ARBA00005755"/>
    </source>
</evidence>
<comment type="caution">
    <text evidence="21">The sequence shown here is derived from an EMBL/GenBank/DDBJ whole genome shotgun (WGS) entry which is preliminary data.</text>
</comment>
<dbReference type="FunFam" id="3.30.342.10:FF:000005">
    <property type="entry name" value="DNA polymerase epsilon catalytic subunit"/>
    <property type="match status" value="1"/>
</dbReference>
<evidence type="ECO:0000256" key="12">
    <source>
        <dbReference type="ARBA" id="ARBA00023004"/>
    </source>
</evidence>
<evidence type="ECO:0000256" key="5">
    <source>
        <dbReference type="ARBA" id="ARBA00022679"/>
    </source>
</evidence>
<dbReference type="InterPro" id="IPR043502">
    <property type="entry name" value="DNA/RNA_pol_sf"/>
</dbReference>
<keyword evidence="12 19" id="KW-0408">Iron</keyword>
<dbReference type="GO" id="GO:0008310">
    <property type="term" value="F:single-stranded DNA 3'-5' DNA exonuclease activity"/>
    <property type="evidence" value="ECO:0007669"/>
    <property type="project" value="TreeGrafter"/>
</dbReference>
<dbReference type="GO" id="GO:0051539">
    <property type="term" value="F:4 iron, 4 sulfur cluster binding"/>
    <property type="evidence" value="ECO:0007669"/>
    <property type="project" value="UniProtKB-KW"/>
</dbReference>
<evidence type="ECO:0000256" key="4">
    <source>
        <dbReference type="ARBA" id="ARBA00022485"/>
    </source>
</evidence>
<dbReference type="GO" id="GO:0045004">
    <property type="term" value="P:DNA replication proofreading"/>
    <property type="evidence" value="ECO:0007669"/>
    <property type="project" value="TreeGrafter"/>
</dbReference>
<dbReference type="InterPro" id="IPR006172">
    <property type="entry name" value="DNA-dir_DNA_pol_B"/>
</dbReference>
<dbReference type="InterPro" id="IPR055191">
    <property type="entry name" value="POL2_thumb"/>
</dbReference>
<dbReference type="Pfam" id="PF23250">
    <property type="entry name" value="zf_DPOE_2"/>
    <property type="match status" value="1"/>
</dbReference>
<dbReference type="Pfam" id="PF22912">
    <property type="entry name" value="zf-DPOE"/>
    <property type="match status" value="1"/>
</dbReference>
<evidence type="ECO:0000313" key="22">
    <source>
        <dbReference type="Proteomes" id="UP000238350"/>
    </source>
</evidence>
<accession>A0A2T0FNJ4</accession>
<sequence>MAHYRRNDAPTNLAIDATSQIRREHAVALTDTIDASMGFERFDSGPPRVGWLVNFQATSQSDPNIPNGKAAVDFYFIDDEGGCFKSTIRYDPYFLVKCSPGKEADVEEYIRKNLEGVVKETRRVIKDDLSLPNHLIGRKQSLIEVRFWNVTNLLAARKTLAPFAEANQKKLAQYADYGADYAQSALNKSFSAKSDASDYILDIREYDVPYHVRVSIDLDVRVGKWYTVTAVEGVVSLTEFARIERADPVVLAFDIETTKQPLKFPDAAIDCVMMISYMINGEGYLITNREVVSKDIDDFEYTPKPEFKGEFTIFNEANERDLLTRFFDHIKEEKPTVIVTFNGDFFDWPFVDARANVHGINMYEEIGFRKDMEDEYKSAHCAHMDAFRWVKRDSYLPQGSQGLKAVTSAKLGYNPLELDPEKMTPYASEKPQVLAEYSVSDAVATYYLYMKYVHPFIFSLCNIIPLKPDEVLRKGTGTLCEMLLMVQAYQKGILLPHKHQDPLERFYNGHLVESETYVGGHVESLEAGVFRNDIPTHFSVDQNAIEQLLQELDEALKFTIQVEAKMDLQKVTNYDEIKQQITEKLISLKEAPSRTETPLIYHVDVASMYPNIMTTNRLQPDSMVSERDCAMCDFNRPGKDCDRRLPWAWRGEFYPAEKSEYLMIRKTLEQETFPRPNRDRNGKKTFRTFDELPPFEQAQLIKKRVSDYSRKVYHKIKQTETVEREAIICQRENPFYVNTVRDFRDRRYEFKGLQKVWKRKLDEVPKSDIPSVEEAKKMIVLYDSLQLAHKVILNSFYGYVMRKGSRWYSMEMAGVTCLTGATIIQLARSRVEQLGRPLELDTDGIWCILPSSFPGDFMFTFSDGKKLPIAYPCVMLNHLVHAKFTNHQYQILVDPGTFQYETISDNSIYFEVDGPYKAMVLPTSTEEGKNLKKRYAVFNMDGSLAELKGFELKRRGELRIIKAFQSQIFKEFLEGVSLEECYGAVAKVANAWLDVLDTRGKHLEDADLMDLISENKVMSKSLKDYAGQKSTSICTARRLAEFLGSQMIKDSGLACHYVISKLPYGAPVTDRAIPVEVFSAEYEVKRKFLRAWLKSPGLENFDPREIIDWDYYRARLASTIQKIITIPAALQSVSNPVPRVAHPDWLNKRVAAMNDRFKQKKITGFFTMPSEKSELLKPKQTLVDIEDVLSTGLGVEVNGQKRAVVHKRKAGEDDSVGADDLAVLEISNDTVAPDPEDDYSAWLRYQKVIWQKKYEQRETRRKLFGDKVSLRYNRGVTGMLRNQAEQAFSGRSWHIVQVTASPGKLGQVQAFIWVNSRIQKIKINVPRRFFVQFTDVPNLTLPSGITMEKSSKSLPHGVSNDNLYEVVMSEEAYQDELARGGGLLKQQTVKGVYETQLEPRDRVLLEIGTLCSLDSSRPGILGKGLESGFELEWLRPYRPRKGAEHEPIPYLKSTNLGYIFLQHYEISNQVFIAVTTSWSSKAYLVHYSASNVNANEPLRVGAMYGDSFTSLQSSDVSQPYFNFQENLEFDTINCSSLSKVYTHTNNILSDILAERGTHAVLTLQSARIERLYNRIRAIDDFASFEIKSRDGVLPSVGWQPALSKRIVKSYFRLQYWIEQLHSKAIFSNIPIGNLNSGDSNDLIDILFARKLLNDNVVLWWSNRPLPDLGGGEAGNVLANNEETVIPSFNNPGFYGKVCIDIDVSNLSVNSILTAVLFNAADGLDFSENNSLFGQNKLSASALSALSSLVKEWWSTAAKGDVVADNLIQHFITWVSSPQSKMYDPPLLYYVQNLSRKALLQLIGELHNFGARVVFADMNRLLVVTSNAHAVNTLAFGSFVIKSIKSNPLFTYLDVSIREYWDYLMWLDNANYCGRVCKPSLSETPELSHVSDWNIAHYLPKILEQEFQEWIFQLMQHVGEAKDLFHKDETRATQIAGTVKENAEESFTTGILKALEAPLVNRMKHLNRRYIDGRAIADVSKEFEFPKLAGSVANLKNPILELIKYICAVYGLGSSNEPEYLQLRRKLLEVVRVGEFDPDAQFRNPSADLVLNGIVCHNCGYTESINICRPELEHEFGWSCSLCRASLDRVFLEEKLVELVVKAVCLYQIQDLKCSKCSRIRADDMAYYCECSGAFVGTIPISTLRKDLAVYNHVSEFFDLKLLQSVLSGLN</sequence>
<dbReference type="GO" id="GO:0006272">
    <property type="term" value="P:leading strand elongation"/>
    <property type="evidence" value="ECO:0007669"/>
    <property type="project" value="TreeGrafter"/>
</dbReference>
<evidence type="ECO:0000256" key="16">
    <source>
        <dbReference type="ARBA" id="ARBA00049244"/>
    </source>
</evidence>
<name>A0A2T0FNJ4_9ASCO</name>
<dbReference type="PANTHER" id="PTHR10670">
    <property type="entry name" value="DNA POLYMERASE EPSILON CATALYTIC SUBUNIT A"/>
    <property type="match status" value="1"/>
</dbReference>
<keyword evidence="10 19" id="KW-0862">Zinc</keyword>
<dbReference type="SUPFAM" id="SSF56672">
    <property type="entry name" value="DNA/RNA polymerases"/>
    <property type="match status" value="1"/>
</dbReference>
<dbReference type="GO" id="GO:0000166">
    <property type="term" value="F:nucleotide binding"/>
    <property type="evidence" value="ECO:0007669"/>
    <property type="project" value="InterPro"/>
</dbReference>
<keyword evidence="8 19" id="KW-0479">Metal-binding</keyword>
<evidence type="ECO:0000259" key="20">
    <source>
        <dbReference type="SMART" id="SM01159"/>
    </source>
</evidence>
<dbReference type="EMBL" id="NDIQ01000022">
    <property type="protein sequence ID" value="PRT56562.1"/>
    <property type="molecule type" value="Genomic_DNA"/>
</dbReference>
<feature type="domain" description="DNA polymerase epsilon catalytic subunit A C-terminal" evidence="20">
    <location>
        <begin position="1499"/>
        <end position="1874"/>
    </location>
</feature>
<dbReference type="InterPro" id="IPR042087">
    <property type="entry name" value="DNA_pol_B_thumb"/>
</dbReference>
<keyword evidence="6 19" id="KW-0548">Nucleotidyltransferase</keyword>
<comment type="similarity">
    <text evidence="3 19">Belongs to the DNA polymerase type-B family.</text>
</comment>
<dbReference type="FunFam" id="1.10.287.690:FF:000005">
    <property type="entry name" value="DNA polymerase epsilon catalytic subunit"/>
    <property type="match status" value="1"/>
</dbReference>
<dbReference type="EC" id="2.7.7.7" evidence="19"/>
<keyword evidence="13 19" id="KW-0411">Iron-sulfur</keyword>
<dbReference type="CDD" id="cd05779">
    <property type="entry name" value="DNA_polB_epsilon_exo"/>
    <property type="match status" value="1"/>
</dbReference>
<evidence type="ECO:0000256" key="19">
    <source>
        <dbReference type="RuleBase" id="RU365029"/>
    </source>
</evidence>
<evidence type="ECO:0000256" key="13">
    <source>
        <dbReference type="ARBA" id="ARBA00023014"/>
    </source>
</evidence>
<dbReference type="FunFam" id="1.10.132.60:FF:000002">
    <property type="entry name" value="DNA polymerase epsilon catalytic subunit"/>
    <property type="match status" value="1"/>
</dbReference>
<dbReference type="CDD" id="cd05535">
    <property type="entry name" value="POLBc_epsilon"/>
    <property type="match status" value="1"/>
</dbReference>
<dbReference type="Pfam" id="PF08490">
    <property type="entry name" value="DUF1744"/>
    <property type="match status" value="1"/>
</dbReference>
<organism evidence="21 22">
    <name type="scientific">Wickerhamiella sorbophila</name>
    <dbReference type="NCBI Taxonomy" id="45607"/>
    <lineage>
        <taxon>Eukaryota</taxon>
        <taxon>Fungi</taxon>
        <taxon>Dikarya</taxon>
        <taxon>Ascomycota</taxon>
        <taxon>Saccharomycotina</taxon>
        <taxon>Dipodascomycetes</taxon>
        <taxon>Dipodascales</taxon>
        <taxon>Trichomonascaceae</taxon>
        <taxon>Wickerhamiella</taxon>
    </lineage>
</organism>
<dbReference type="GO" id="GO:0006287">
    <property type="term" value="P:base-excision repair, gap-filling"/>
    <property type="evidence" value="ECO:0007669"/>
    <property type="project" value="TreeGrafter"/>
</dbReference>
<evidence type="ECO:0000256" key="17">
    <source>
        <dbReference type="ARBA" id="ARBA00057054"/>
    </source>
</evidence>
<dbReference type="InterPro" id="IPR006133">
    <property type="entry name" value="DNA-dir_DNA_pol_B_exonuc"/>
</dbReference>
<evidence type="ECO:0000256" key="10">
    <source>
        <dbReference type="ARBA" id="ARBA00022833"/>
    </source>
</evidence>
<dbReference type="OrthoDB" id="10060449at2759"/>
<dbReference type="GO" id="GO:0008270">
    <property type="term" value="F:zinc ion binding"/>
    <property type="evidence" value="ECO:0007669"/>
    <property type="project" value="UniProtKB-KW"/>
</dbReference>
<dbReference type="FunFam" id="3.90.1600.10:FF:000006">
    <property type="entry name" value="DNA polymerase epsilon catalytic subunit"/>
    <property type="match status" value="1"/>
</dbReference>
<dbReference type="PANTHER" id="PTHR10670:SF0">
    <property type="entry name" value="DNA POLYMERASE EPSILON CATALYTIC SUBUNIT A"/>
    <property type="match status" value="1"/>
</dbReference>
<comment type="subcellular location">
    <subcellularLocation>
        <location evidence="2 19">Nucleus</location>
    </subcellularLocation>
</comment>
<evidence type="ECO:0000256" key="8">
    <source>
        <dbReference type="ARBA" id="ARBA00022723"/>
    </source>
</evidence>
<keyword evidence="11 19" id="KW-0239">DNA-directed DNA polymerase</keyword>
<dbReference type="SMART" id="SM01159">
    <property type="entry name" value="DUF1744"/>
    <property type="match status" value="1"/>
</dbReference>
<evidence type="ECO:0000256" key="6">
    <source>
        <dbReference type="ARBA" id="ARBA00022695"/>
    </source>
</evidence>
<dbReference type="GO" id="GO:0006297">
    <property type="term" value="P:nucleotide-excision repair, DNA gap filling"/>
    <property type="evidence" value="ECO:0007669"/>
    <property type="project" value="TreeGrafter"/>
</dbReference>
<keyword evidence="5 19" id="KW-0808">Transferase</keyword>
<dbReference type="InterPro" id="IPR012337">
    <property type="entry name" value="RNaseH-like_sf"/>
</dbReference>
<comment type="cofactor">
    <cofactor evidence="1 19">
        <name>[4Fe-4S] cluster</name>
        <dbReference type="ChEBI" id="CHEBI:49883"/>
    </cofactor>
</comment>
<dbReference type="InterPro" id="IPR036397">
    <property type="entry name" value="RNaseH_sf"/>
</dbReference>
<dbReference type="InterPro" id="IPR054475">
    <property type="entry name" value="Znf-DPOE"/>
</dbReference>
<dbReference type="GeneID" id="36517930"/>
<comment type="function">
    <text evidence="17 19">DNA polymerase II participates in chromosomal DNA replication.</text>
</comment>
<dbReference type="InterPro" id="IPR029703">
    <property type="entry name" value="POL2"/>
</dbReference>
<evidence type="ECO:0000256" key="15">
    <source>
        <dbReference type="ARBA" id="ARBA00023242"/>
    </source>
</evidence>
<keyword evidence="14 19" id="KW-0238">DNA-binding</keyword>
<dbReference type="SUPFAM" id="SSF53098">
    <property type="entry name" value="Ribonuclease H-like"/>
    <property type="match status" value="1"/>
</dbReference>
<dbReference type="Pfam" id="PF22634">
    <property type="entry name" value="POL2_thumb"/>
    <property type="match status" value="1"/>
</dbReference>
<keyword evidence="15 19" id="KW-0539">Nucleus</keyword>
<evidence type="ECO:0000313" key="21">
    <source>
        <dbReference type="EMBL" id="PRT56562.1"/>
    </source>
</evidence>
<dbReference type="InterPro" id="IPR013697">
    <property type="entry name" value="DNA_pol_e_suA_C"/>
</dbReference>
<dbReference type="Pfam" id="PF03104">
    <property type="entry name" value="DNA_pol_B_exo1"/>
    <property type="match status" value="1"/>
</dbReference>
<dbReference type="GO" id="GO:0003887">
    <property type="term" value="F:DNA-directed DNA polymerase activity"/>
    <property type="evidence" value="ECO:0007669"/>
    <property type="project" value="UniProtKB-KW"/>
</dbReference>
<keyword evidence="9 19" id="KW-0863">Zinc-finger</keyword>
<dbReference type="GO" id="GO:0003677">
    <property type="term" value="F:DNA binding"/>
    <property type="evidence" value="ECO:0007669"/>
    <property type="project" value="UniProtKB-KW"/>
</dbReference>
<dbReference type="Proteomes" id="UP000238350">
    <property type="component" value="Unassembled WGS sequence"/>
</dbReference>
<comment type="subunit">
    <text evidence="18">Heterotetramer. Consists of 4 subunits: POL2, DPB2, DPB3 and DPB4.</text>
</comment>
<dbReference type="InterPro" id="IPR023211">
    <property type="entry name" value="DNA_pol_palm_dom_sf"/>
</dbReference>
<dbReference type="SMART" id="SM00486">
    <property type="entry name" value="POLBc"/>
    <property type="match status" value="1"/>
</dbReference>
<reference evidence="21 22" key="1">
    <citation type="submission" date="2017-04" db="EMBL/GenBank/DDBJ databases">
        <title>Genome sequencing of [Candida] sorbophila.</title>
        <authorList>
            <person name="Ahn J.O."/>
        </authorList>
    </citation>
    <scope>NUCLEOTIDE SEQUENCE [LARGE SCALE GENOMIC DNA]</scope>
    <source>
        <strain evidence="21 22">DS02</strain>
    </source>
</reference>
<dbReference type="Pfam" id="PF00136">
    <property type="entry name" value="DNA_pol_B"/>
    <property type="match status" value="1"/>
</dbReference>
<dbReference type="InterPro" id="IPR006134">
    <property type="entry name" value="DNA-dir_DNA_pol_B_multi_dom"/>
</dbReference>
<keyword evidence="4 19" id="KW-0004">4Fe-4S</keyword>
<evidence type="ECO:0000256" key="18">
    <source>
        <dbReference type="ARBA" id="ARBA00065544"/>
    </source>
</evidence>
<evidence type="ECO:0000256" key="9">
    <source>
        <dbReference type="ARBA" id="ARBA00022771"/>
    </source>
</evidence>
<keyword evidence="22" id="KW-1185">Reference proteome</keyword>
<dbReference type="FunFam" id="3.30.420.10:FF:000010">
    <property type="entry name" value="DNA polymerase epsilon catalytic subunit"/>
    <property type="match status" value="1"/>
</dbReference>
<evidence type="ECO:0000256" key="14">
    <source>
        <dbReference type="ARBA" id="ARBA00023125"/>
    </source>
</evidence>
<proteinExistence type="inferred from homology"/>
<dbReference type="Gene3D" id="3.30.420.10">
    <property type="entry name" value="Ribonuclease H-like superfamily/Ribonuclease H"/>
    <property type="match status" value="1"/>
</dbReference>
<dbReference type="RefSeq" id="XP_024666507.1">
    <property type="nucleotide sequence ID" value="XM_024810739.1"/>
</dbReference>
<comment type="catalytic activity">
    <reaction evidence="16 19">
        <text>DNA(n) + a 2'-deoxyribonucleoside 5'-triphosphate = DNA(n+1) + diphosphate</text>
        <dbReference type="Rhea" id="RHEA:22508"/>
        <dbReference type="Rhea" id="RHEA-COMP:17339"/>
        <dbReference type="Rhea" id="RHEA-COMP:17340"/>
        <dbReference type="ChEBI" id="CHEBI:33019"/>
        <dbReference type="ChEBI" id="CHEBI:61560"/>
        <dbReference type="ChEBI" id="CHEBI:173112"/>
        <dbReference type="EC" id="2.7.7.7"/>
    </reaction>
</comment>
<evidence type="ECO:0000256" key="7">
    <source>
        <dbReference type="ARBA" id="ARBA00022705"/>
    </source>
</evidence>
<dbReference type="Gene3D" id="3.90.1600.10">
    <property type="entry name" value="Palm domain of DNA polymerase"/>
    <property type="match status" value="1"/>
</dbReference>
<evidence type="ECO:0000256" key="1">
    <source>
        <dbReference type="ARBA" id="ARBA00001966"/>
    </source>
</evidence>
<dbReference type="Gene3D" id="1.10.132.60">
    <property type="entry name" value="DNA polymerase family B, C-terminal domain"/>
    <property type="match status" value="1"/>
</dbReference>
<dbReference type="GO" id="GO:0008622">
    <property type="term" value="C:epsilon DNA polymerase complex"/>
    <property type="evidence" value="ECO:0007669"/>
    <property type="project" value="InterPro"/>
</dbReference>
<evidence type="ECO:0000256" key="11">
    <source>
        <dbReference type="ARBA" id="ARBA00022932"/>
    </source>
</evidence>
<keyword evidence="7 19" id="KW-0235">DNA replication</keyword>
<dbReference type="Gene3D" id="3.30.342.10">
    <property type="entry name" value="DNA Polymerase, chain B, domain 1"/>
    <property type="match status" value="1"/>
</dbReference>
<gene>
    <name evidence="21" type="ORF">B9G98_04182</name>
</gene>
<dbReference type="STRING" id="45607.A0A2T0FNJ4"/>
<dbReference type="GO" id="GO:0000278">
    <property type="term" value="P:mitotic cell cycle"/>
    <property type="evidence" value="ECO:0007669"/>
    <property type="project" value="TreeGrafter"/>
</dbReference>
<evidence type="ECO:0000256" key="2">
    <source>
        <dbReference type="ARBA" id="ARBA00004123"/>
    </source>
</evidence>